<keyword evidence="6" id="KW-1185">Reference proteome</keyword>
<dbReference type="InterPro" id="IPR031107">
    <property type="entry name" value="Small_HSP"/>
</dbReference>
<organism evidence="5">
    <name type="scientific">Tuwongella immobilis</name>
    <dbReference type="NCBI Taxonomy" id="692036"/>
    <lineage>
        <taxon>Bacteria</taxon>
        <taxon>Pseudomonadati</taxon>
        <taxon>Planctomycetota</taxon>
        <taxon>Planctomycetia</taxon>
        <taxon>Gemmatales</taxon>
        <taxon>Gemmataceae</taxon>
        <taxon>Tuwongella</taxon>
    </lineage>
</organism>
<dbReference type="CDD" id="cd06464">
    <property type="entry name" value="ACD_sHsps-like"/>
    <property type="match status" value="1"/>
</dbReference>
<dbReference type="KEGG" id="tim:GMBLW1_16820"/>
<dbReference type="InterPro" id="IPR008978">
    <property type="entry name" value="HSP20-like_chaperone"/>
</dbReference>
<dbReference type="RefSeq" id="WP_162657469.1">
    <property type="nucleotide sequence ID" value="NZ_LR593887.1"/>
</dbReference>
<feature type="compositionally biased region" description="Polar residues" evidence="3">
    <location>
        <begin position="1"/>
        <end position="10"/>
    </location>
</feature>
<comment type="similarity">
    <text evidence="1 2">Belongs to the small heat shock protein (HSP20) family.</text>
</comment>
<dbReference type="EMBL" id="LR593887">
    <property type="protein sequence ID" value="VTS00920.1"/>
    <property type="molecule type" value="Genomic_DNA"/>
</dbReference>
<feature type="domain" description="SHSP" evidence="4">
    <location>
        <begin position="19"/>
        <end position="129"/>
    </location>
</feature>
<evidence type="ECO:0000256" key="2">
    <source>
        <dbReference type="RuleBase" id="RU003616"/>
    </source>
</evidence>
<evidence type="ECO:0000313" key="6">
    <source>
        <dbReference type="Proteomes" id="UP000464378"/>
    </source>
</evidence>
<dbReference type="InterPro" id="IPR002068">
    <property type="entry name" value="A-crystallin/Hsp20_dom"/>
</dbReference>
<evidence type="ECO:0000313" key="5">
    <source>
        <dbReference type="EMBL" id="VIP02278.1"/>
    </source>
</evidence>
<dbReference type="Gene3D" id="2.60.40.790">
    <property type="match status" value="1"/>
</dbReference>
<dbReference type="PROSITE" id="PS01031">
    <property type="entry name" value="SHSP"/>
    <property type="match status" value="1"/>
</dbReference>
<dbReference type="SUPFAM" id="SSF49764">
    <property type="entry name" value="HSP20-like chaperones"/>
    <property type="match status" value="1"/>
</dbReference>
<evidence type="ECO:0000256" key="1">
    <source>
        <dbReference type="PROSITE-ProRule" id="PRU00285"/>
    </source>
</evidence>
<dbReference type="Proteomes" id="UP000464378">
    <property type="component" value="Chromosome"/>
</dbReference>
<protein>
    <recommendedName>
        <fullName evidence="4">SHSP domain-containing protein</fullName>
    </recommendedName>
</protein>
<sequence length="129" mass="14361">MSENSLTKAENSLAPVENHPGATISPRVDILERETELLLIANLPGVKSDDVEVRFENGELTLHGVRSSSHAGKNRLSWEYEVAHYHRSFRLSENIAADQIHADFSNGVLTVHLPKVEAVKPRKITVRSN</sequence>
<keyword evidence="5" id="KW-0346">Stress response</keyword>
<dbReference type="InParanoid" id="A0A6C2YL24"/>
<gene>
    <name evidence="5" type="ORF">GMBLW1_16820</name>
</gene>
<dbReference type="AlphaFoldDB" id="A0A6C2YL24"/>
<dbReference type="PANTHER" id="PTHR11527">
    <property type="entry name" value="HEAT-SHOCK PROTEIN 20 FAMILY MEMBER"/>
    <property type="match status" value="1"/>
</dbReference>
<feature type="region of interest" description="Disordered" evidence="3">
    <location>
        <begin position="1"/>
        <end position="25"/>
    </location>
</feature>
<reference evidence="5" key="1">
    <citation type="submission" date="2019-04" db="EMBL/GenBank/DDBJ databases">
        <authorList>
            <consortium name="Science for Life Laboratories"/>
        </authorList>
    </citation>
    <scope>NUCLEOTIDE SEQUENCE</scope>
    <source>
        <strain evidence="5">MBLW1</strain>
    </source>
</reference>
<proteinExistence type="inferred from homology"/>
<accession>A0A6C2YL24</accession>
<name>A0A6C2YL24_9BACT</name>
<dbReference type="EMBL" id="LR586016">
    <property type="protein sequence ID" value="VIP02278.1"/>
    <property type="molecule type" value="Genomic_DNA"/>
</dbReference>
<evidence type="ECO:0000256" key="3">
    <source>
        <dbReference type="SAM" id="MobiDB-lite"/>
    </source>
</evidence>
<dbReference type="Pfam" id="PF00011">
    <property type="entry name" value="HSP20"/>
    <property type="match status" value="1"/>
</dbReference>
<evidence type="ECO:0000259" key="4">
    <source>
        <dbReference type="PROSITE" id="PS01031"/>
    </source>
</evidence>